<organism evidence="1 2">
    <name type="scientific">Lysobacter gummosus</name>
    <dbReference type="NCBI Taxonomy" id="262324"/>
    <lineage>
        <taxon>Bacteria</taxon>
        <taxon>Pseudomonadati</taxon>
        <taxon>Pseudomonadota</taxon>
        <taxon>Gammaproteobacteria</taxon>
        <taxon>Lysobacterales</taxon>
        <taxon>Lysobacteraceae</taxon>
        <taxon>Lysobacter</taxon>
    </lineage>
</organism>
<accession>A0ABY3XD57</accession>
<protein>
    <submittedName>
        <fullName evidence="1">Uncharacterized protein</fullName>
    </submittedName>
</protein>
<dbReference type="RefSeq" id="WP_187313097.1">
    <property type="nucleotide sequence ID" value="NZ_CP011131.1"/>
</dbReference>
<gene>
    <name evidence="1" type="ORF">MOV92_24585</name>
</gene>
<evidence type="ECO:0000313" key="2">
    <source>
        <dbReference type="Proteomes" id="UP000829194"/>
    </source>
</evidence>
<sequence length="209" mass="22793">MSAEIPTTNLSPSRCLIALALSIRLNALFTPWLRAASIAIAASSVTASSTMVASSAAHIALTTRASRLRRIAFDSQSDVVSRQDVLTDLKARRILPRTKPGAGAGLWHAHHDRRVGGGCIGGRSAGRSRGFVGRAIHGSVYQLRSPFFREILAPFSYELAVAARAWYGGFAVDRIGPNTVPLLQQGRWLWMCFDHTEQHQVLNGHLRLQ</sequence>
<proteinExistence type="predicted"/>
<dbReference type="Proteomes" id="UP000829194">
    <property type="component" value="Chromosome"/>
</dbReference>
<reference evidence="1 2" key="1">
    <citation type="submission" date="2022-03" db="EMBL/GenBank/DDBJ databases">
        <title>Complete genome sequence of Lysobacter capsici VKM B-2533 and Lysobacter gummosus 10.1.1, promising sources of lytic agents.</title>
        <authorList>
            <person name="Tarlachkov S.V."/>
            <person name="Kudryakova I.V."/>
            <person name="Afoshin A.S."/>
            <person name="Leontyevskaya E.A."/>
            <person name="Leontyevskaya N.V."/>
        </authorList>
    </citation>
    <scope>NUCLEOTIDE SEQUENCE [LARGE SCALE GENOMIC DNA]</scope>
    <source>
        <strain evidence="1 2">10.1.1</strain>
    </source>
</reference>
<dbReference type="EMBL" id="CP093547">
    <property type="protein sequence ID" value="UNP29591.1"/>
    <property type="molecule type" value="Genomic_DNA"/>
</dbReference>
<name>A0ABY3XD57_9GAMM</name>
<evidence type="ECO:0000313" key="1">
    <source>
        <dbReference type="EMBL" id="UNP29591.1"/>
    </source>
</evidence>
<keyword evidence="2" id="KW-1185">Reference proteome</keyword>